<comment type="similarity">
    <text evidence="1 2">Belongs to the UPF0235 family.</text>
</comment>
<accession>A0ABU6D094</accession>
<dbReference type="HAMAP" id="MF_00634">
    <property type="entry name" value="UPF0235"/>
    <property type="match status" value="1"/>
</dbReference>
<dbReference type="Pfam" id="PF02594">
    <property type="entry name" value="DUF167"/>
    <property type="match status" value="1"/>
</dbReference>
<evidence type="ECO:0000256" key="2">
    <source>
        <dbReference type="HAMAP-Rule" id="MF_00634"/>
    </source>
</evidence>
<dbReference type="PANTHER" id="PTHR13420:SF7">
    <property type="entry name" value="UPF0235 PROTEIN C15ORF40"/>
    <property type="match status" value="1"/>
</dbReference>
<evidence type="ECO:0000256" key="1">
    <source>
        <dbReference type="ARBA" id="ARBA00010364"/>
    </source>
</evidence>
<name>A0ABU6D094_9GAMM</name>
<dbReference type="InterPro" id="IPR003746">
    <property type="entry name" value="DUF167"/>
</dbReference>
<gene>
    <name evidence="3" type="ORF">VSS37_16030</name>
</gene>
<dbReference type="InterPro" id="IPR036591">
    <property type="entry name" value="YggU-like_sf"/>
</dbReference>
<dbReference type="RefSeq" id="WP_324696809.1">
    <property type="nucleotide sequence ID" value="NZ_JAYMYJ010000136.1"/>
</dbReference>
<sequence>MLHLFVRVQPKASKDELADIQEDRIRIRITAPPVDGKANQHLLKFLAKTFGVAKSNVQIKAGETGRNKHLCINAPVNLPVGIIRNE</sequence>
<comment type="caution">
    <text evidence="3">The sequence shown here is derived from an EMBL/GenBank/DDBJ whole genome shotgun (WGS) entry which is preliminary data.</text>
</comment>
<dbReference type="PANTHER" id="PTHR13420">
    <property type="entry name" value="UPF0235 PROTEIN C15ORF40"/>
    <property type="match status" value="1"/>
</dbReference>
<evidence type="ECO:0000313" key="3">
    <source>
        <dbReference type="EMBL" id="MEB4592494.1"/>
    </source>
</evidence>
<dbReference type="EMBL" id="JAYMYJ010000136">
    <property type="protein sequence ID" value="MEB4592494.1"/>
    <property type="molecule type" value="Genomic_DNA"/>
</dbReference>
<proteinExistence type="inferred from homology"/>
<dbReference type="SMART" id="SM01152">
    <property type="entry name" value="DUF167"/>
    <property type="match status" value="1"/>
</dbReference>
<reference evidence="4" key="1">
    <citation type="submission" date="2023-07" db="EMBL/GenBank/DDBJ databases">
        <title>The carbon used by Thiothrix.</title>
        <authorList>
            <person name="Chen L."/>
        </authorList>
    </citation>
    <scope>NUCLEOTIDE SEQUENCE [LARGE SCALE GENOMIC DNA]</scope>
</reference>
<dbReference type="Proteomes" id="UP001308005">
    <property type="component" value="Unassembled WGS sequence"/>
</dbReference>
<keyword evidence="4" id="KW-1185">Reference proteome</keyword>
<protein>
    <recommendedName>
        <fullName evidence="2">UPF0235 protein VSS37_16030</fullName>
    </recommendedName>
</protein>
<organism evidence="3 4">
    <name type="scientific">Candidatus Thiothrix phosphatis</name>
    <dbReference type="NCBI Taxonomy" id="3112415"/>
    <lineage>
        <taxon>Bacteria</taxon>
        <taxon>Pseudomonadati</taxon>
        <taxon>Pseudomonadota</taxon>
        <taxon>Gammaproteobacteria</taxon>
        <taxon>Thiotrichales</taxon>
        <taxon>Thiotrichaceae</taxon>
        <taxon>Thiothrix</taxon>
    </lineage>
</organism>
<evidence type="ECO:0000313" key="4">
    <source>
        <dbReference type="Proteomes" id="UP001308005"/>
    </source>
</evidence>
<dbReference type="Gene3D" id="3.30.1200.10">
    <property type="entry name" value="YggU-like"/>
    <property type="match status" value="1"/>
</dbReference>
<dbReference type="SUPFAM" id="SSF69786">
    <property type="entry name" value="YggU-like"/>
    <property type="match status" value="1"/>
</dbReference>
<dbReference type="NCBIfam" id="TIGR00251">
    <property type="entry name" value="DUF167 family protein"/>
    <property type="match status" value="1"/>
</dbReference>